<dbReference type="PANTHER" id="PTHR30055:SF234">
    <property type="entry name" value="HTH-TYPE TRANSCRIPTIONAL REGULATOR BETI"/>
    <property type="match status" value="1"/>
</dbReference>
<dbReference type="InterPro" id="IPR001647">
    <property type="entry name" value="HTH_TetR"/>
</dbReference>
<dbReference type="InterPro" id="IPR009057">
    <property type="entry name" value="Homeodomain-like_sf"/>
</dbReference>
<dbReference type="GO" id="GO:0003700">
    <property type="term" value="F:DNA-binding transcription factor activity"/>
    <property type="evidence" value="ECO:0007669"/>
    <property type="project" value="TreeGrafter"/>
</dbReference>
<organism evidence="6 7">
    <name type="scientific">Antrihabitans cavernicola</name>
    <dbReference type="NCBI Taxonomy" id="2495913"/>
    <lineage>
        <taxon>Bacteria</taxon>
        <taxon>Bacillati</taxon>
        <taxon>Actinomycetota</taxon>
        <taxon>Actinomycetes</taxon>
        <taxon>Mycobacteriales</taxon>
        <taxon>Nocardiaceae</taxon>
        <taxon>Antrihabitans</taxon>
    </lineage>
</organism>
<dbReference type="PANTHER" id="PTHR30055">
    <property type="entry name" value="HTH-TYPE TRANSCRIPTIONAL REGULATOR RUTR"/>
    <property type="match status" value="1"/>
</dbReference>
<dbReference type="SUPFAM" id="SSF46689">
    <property type="entry name" value="Homeodomain-like"/>
    <property type="match status" value="1"/>
</dbReference>
<dbReference type="OrthoDB" id="116659at2"/>
<feature type="domain" description="HTH tetR-type" evidence="5">
    <location>
        <begin position="73"/>
        <end position="133"/>
    </location>
</feature>
<keyword evidence="3" id="KW-0804">Transcription</keyword>
<evidence type="ECO:0000313" key="6">
    <source>
        <dbReference type="EMBL" id="KAA0020168.1"/>
    </source>
</evidence>
<reference evidence="6 7" key="1">
    <citation type="submission" date="2019-07" db="EMBL/GenBank/DDBJ databases">
        <title>Rhodococcus cavernicolus sp. nov., isolated from a cave.</title>
        <authorList>
            <person name="Lee S.D."/>
        </authorList>
    </citation>
    <scope>NUCLEOTIDE SEQUENCE [LARGE SCALE GENOMIC DNA]</scope>
    <source>
        <strain evidence="6 7">C1-24</strain>
    </source>
</reference>
<protein>
    <submittedName>
        <fullName evidence="6">TetR/AcrR family transcriptional regulator</fullName>
    </submittedName>
</protein>
<comment type="caution">
    <text evidence="6">The sequence shown here is derived from an EMBL/GenBank/DDBJ whole genome shotgun (WGS) entry which is preliminary data.</text>
</comment>
<dbReference type="PROSITE" id="PS50977">
    <property type="entry name" value="HTH_TETR_2"/>
    <property type="match status" value="1"/>
</dbReference>
<dbReference type="EMBL" id="VLNY01000013">
    <property type="protein sequence ID" value="KAA0020168.1"/>
    <property type="molecule type" value="Genomic_DNA"/>
</dbReference>
<gene>
    <name evidence="6" type="ORF">FOY51_21465</name>
</gene>
<dbReference type="InterPro" id="IPR050109">
    <property type="entry name" value="HTH-type_TetR-like_transc_reg"/>
</dbReference>
<evidence type="ECO:0000256" key="3">
    <source>
        <dbReference type="ARBA" id="ARBA00023163"/>
    </source>
</evidence>
<keyword evidence="1" id="KW-0805">Transcription regulation</keyword>
<keyword evidence="7" id="KW-1185">Reference proteome</keyword>
<feature type="DNA-binding region" description="H-T-H motif" evidence="4">
    <location>
        <begin position="96"/>
        <end position="115"/>
    </location>
</feature>
<keyword evidence="2 4" id="KW-0238">DNA-binding</keyword>
<dbReference type="Pfam" id="PF00440">
    <property type="entry name" value="TetR_N"/>
    <property type="match status" value="1"/>
</dbReference>
<evidence type="ECO:0000256" key="4">
    <source>
        <dbReference type="PROSITE-ProRule" id="PRU00335"/>
    </source>
</evidence>
<evidence type="ECO:0000256" key="1">
    <source>
        <dbReference type="ARBA" id="ARBA00023015"/>
    </source>
</evidence>
<dbReference type="Gene3D" id="1.10.357.10">
    <property type="entry name" value="Tetracycline Repressor, domain 2"/>
    <property type="match status" value="1"/>
</dbReference>
<evidence type="ECO:0000259" key="5">
    <source>
        <dbReference type="PROSITE" id="PS50977"/>
    </source>
</evidence>
<evidence type="ECO:0000313" key="7">
    <source>
        <dbReference type="Proteomes" id="UP000322244"/>
    </source>
</evidence>
<dbReference type="RefSeq" id="WP_149432319.1">
    <property type="nucleotide sequence ID" value="NZ_VLNY01000013.1"/>
</dbReference>
<dbReference type="GO" id="GO:0000976">
    <property type="term" value="F:transcription cis-regulatory region binding"/>
    <property type="evidence" value="ECO:0007669"/>
    <property type="project" value="TreeGrafter"/>
</dbReference>
<dbReference type="AlphaFoldDB" id="A0A5A7S7M3"/>
<sequence length="253" mass="27410">MDWLRWPPVELVPVGRDDQRTGRVHLPRDQQQAHTTSLITPGAQPGLTWFPRGRTVLNMFTEHVHSSRSRQREETRARIVDAAQRMFMTDGFQATTVRKIAEAAGVSVGSVMAVGDKDSLLLMAFDRWIGAVHESRAAAGAVPVDDPVRNVGDVVQPFLDLFASNAGLAREHGAILARGTHRTAVFGNLATTLIDEFEQVARAAGRGAKAPAAARALYYGYLGLLRAAAVEGADPRVVRSGLEDIAATVLRLD</sequence>
<dbReference type="Proteomes" id="UP000322244">
    <property type="component" value="Unassembled WGS sequence"/>
</dbReference>
<accession>A0A5A7S7M3</accession>
<evidence type="ECO:0000256" key="2">
    <source>
        <dbReference type="ARBA" id="ARBA00023125"/>
    </source>
</evidence>
<proteinExistence type="predicted"/>
<name>A0A5A7S7M3_9NOCA</name>